<dbReference type="OrthoDB" id="1253990at2"/>
<sequence length="158" mass="16542">MSNELIAKSVIKKLSKLNKNLSVAESITGGGLATALTDIAGSSKVFVGGVIAYSDDVKINQLLVSKSNLKKYGPVSEEVVLEMAQSCLKKFKTDYALATTGVAGPGMAYGKKAGTVWIAVASKKESFTVALSLPGTREVIRHATIASALSALERILKP</sequence>
<dbReference type="Gene3D" id="3.90.950.20">
    <property type="entry name" value="CinA-like"/>
    <property type="match status" value="1"/>
</dbReference>
<dbReference type="RefSeq" id="WP_095688323.1">
    <property type="nucleotide sequence ID" value="NZ_CP016779.1"/>
</dbReference>
<dbReference type="KEGG" id="nab:B1sIIB91_03970"/>
<reference evidence="2 3" key="1">
    <citation type="submission" date="2016-07" db="EMBL/GenBank/DDBJ databases">
        <title>High microdiversification within the ubiquitous acI lineage of Actinobacteria.</title>
        <authorList>
            <person name="Neuenschwander S.M."/>
            <person name="Salcher M."/>
            <person name="Ghai R."/>
            <person name="Pernthaler J."/>
        </authorList>
    </citation>
    <scope>NUCLEOTIDE SEQUENCE [LARGE SCALE GENOMIC DNA]</scope>
    <source>
        <strain evidence="2">MMS-IIB-91</strain>
    </source>
</reference>
<dbReference type="AlphaFoldDB" id="A0A249L4V7"/>
<dbReference type="SUPFAM" id="SSF142433">
    <property type="entry name" value="CinA-like"/>
    <property type="match status" value="1"/>
</dbReference>
<dbReference type="EMBL" id="CP016779">
    <property type="protein sequence ID" value="ASY24057.1"/>
    <property type="molecule type" value="Genomic_DNA"/>
</dbReference>
<dbReference type="Proteomes" id="UP000217210">
    <property type="component" value="Chromosome"/>
</dbReference>
<accession>A0A249L4V7</accession>
<keyword evidence="3" id="KW-1185">Reference proteome</keyword>
<evidence type="ECO:0000259" key="1">
    <source>
        <dbReference type="Pfam" id="PF02464"/>
    </source>
</evidence>
<protein>
    <submittedName>
        <fullName evidence="2">Putative competence-damaged protein CinA</fullName>
    </submittedName>
</protein>
<proteinExistence type="predicted"/>
<name>A0A249L4V7_9ACTN</name>
<feature type="domain" description="CinA C-terminal" evidence="1">
    <location>
        <begin position="6"/>
        <end position="155"/>
    </location>
</feature>
<dbReference type="Pfam" id="PF02464">
    <property type="entry name" value="CinA"/>
    <property type="match status" value="1"/>
</dbReference>
<evidence type="ECO:0000313" key="2">
    <source>
        <dbReference type="EMBL" id="ASY24057.1"/>
    </source>
</evidence>
<evidence type="ECO:0000313" key="3">
    <source>
        <dbReference type="Proteomes" id="UP000217210"/>
    </source>
</evidence>
<dbReference type="InterPro" id="IPR036653">
    <property type="entry name" value="CinA-like_C"/>
</dbReference>
<dbReference type="InterPro" id="IPR008136">
    <property type="entry name" value="CinA_C"/>
</dbReference>
<dbReference type="NCBIfam" id="TIGR00199">
    <property type="entry name" value="PncC_domain"/>
    <property type="match status" value="1"/>
</dbReference>
<gene>
    <name evidence="2" type="ORF">B1sIIB91_03970</name>
</gene>
<organism evidence="2 3">
    <name type="scientific">Candidatus Nanopelagicus abundans</name>
    <dbReference type="NCBI Taxonomy" id="1884916"/>
    <lineage>
        <taxon>Bacteria</taxon>
        <taxon>Bacillati</taxon>
        <taxon>Actinomycetota</taxon>
        <taxon>Actinomycetes</taxon>
        <taxon>Candidatus Nanopelagicales</taxon>
        <taxon>Candidatus Nanopelagicaceae</taxon>
        <taxon>Candidatus Nanopelagicus</taxon>
    </lineage>
</organism>